<name>A0A1W1BWR8_9ZZZZ</name>
<reference evidence="1" key="1">
    <citation type="submission" date="2016-10" db="EMBL/GenBank/DDBJ databases">
        <authorList>
            <person name="de Groot N.N."/>
        </authorList>
    </citation>
    <scope>NUCLEOTIDE SEQUENCE</scope>
</reference>
<accession>A0A1W1BWR8</accession>
<dbReference type="EMBL" id="FPHG01000034">
    <property type="protein sequence ID" value="SFV57914.1"/>
    <property type="molecule type" value="Genomic_DNA"/>
</dbReference>
<evidence type="ECO:0000313" key="1">
    <source>
        <dbReference type="EMBL" id="SFV57914.1"/>
    </source>
</evidence>
<organism evidence="1">
    <name type="scientific">hydrothermal vent metagenome</name>
    <dbReference type="NCBI Taxonomy" id="652676"/>
    <lineage>
        <taxon>unclassified sequences</taxon>
        <taxon>metagenomes</taxon>
        <taxon>ecological metagenomes</taxon>
    </lineage>
</organism>
<dbReference type="AlphaFoldDB" id="A0A1W1BWR8"/>
<gene>
    <name evidence="1" type="ORF">MNB_SV-9-500</name>
</gene>
<sequence>MSIRGFEIDPKFSDAKVSNILHFGASNENESALGSDEGGVFTLTLAKVLDSSGNISFAELERRVQSQINRFTPSISSATDINKNRLYTKDIFATPKEKLKSLLDRHIAMRLETQENIHSYPLGKRVDIKAYLNLKPDQNIYILELKGNDRYRVLSAKANCLAYSKYGYTHRCDFANLTAVEPLGVSQIYVIQSDKKIKESKDIKVIPVNISQSLEDVNFESGEIELETHR</sequence>
<protein>
    <submittedName>
        <fullName evidence="1">Uncharacterized protein</fullName>
    </submittedName>
</protein>
<proteinExistence type="predicted"/>